<dbReference type="EMBL" id="QVQZ01000012">
    <property type="protein sequence ID" value="RFU53069.1"/>
    <property type="molecule type" value="Genomic_DNA"/>
</dbReference>
<dbReference type="OrthoDB" id="9797543at2"/>
<dbReference type="Proteomes" id="UP000264056">
    <property type="component" value="Unassembled WGS sequence"/>
</dbReference>
<dbReference type="EMBL" id="CP031733">
    <property type="protein sequence ID" value="AXQ79659.1"/>
    <property type="molecule type" value="Genomic_DNA"/>
</dbReference>
<organism evidence="5 7">
    <name type="scientific">Streptococcus chenjunshii</name>
    <dbReference type="NCBI Taxonomy" id="2173853"/>
    <lineage>
        <taxon>Bacteria</taxon>
        <taxon>Bacillati</taxon>
        <taxon>Bacillota</taxon>
        <taxon>Bacilli</taxon>
        <taxon>Lactobacillales</taxon>
        <taxon>Streptococcaceae</taxon>
        <taxon>Streptococcus</taxon>
    </lineage>
</organism>
<evidence type="ECO:0000313" key="4">
    <source>
        <dbReference type="EMBL" id="RFU51026.1"/>
    </source>
</evidence>
<evidence type="ECO:0000313" key="6">
    <source>
        <dbReference type="Proteomes" id="UP000246115"/>
    </source>
</evidence>
<feature type="transmembrane region" description="Helical" evidence="2">
    <location>
        <begin position="152"/>
        <end position="171"/>
    </location>
</feature>
<dbReference type="AlphaFoldDB" id="A0A372KLA8"/>
<dbReference type="Gene3D" id="1.10.260.40">
    <property type="entry name" value="lambda repressor-like DNA-binding domains"/>
    <property type="match status" value="1"/>
</dbReference>
<dbReference type="PANTHER" id="PTHR34475:SF1">
    <property type="entry name" value="CYTOSKELETON PROTEIN RODZ"/>
    <property type="match status" value="1"/>
</dbReference>
<keyword evidence="2" id="KW-1133">Transmembrane helix</keyword>
<gene>
    <name evidence="3" type="ORF">DDV21_011610</name>
    <name evidence="4" type="ORF">DDV22_05440</name>
    <name evidence="5" type="ORF">DDV23_06235</name>
</gene>
<dbReference type="GO" id="GO:0003677">
    <property type="term" value="F:DNA binding"/>
    <property type="evidence" value="ECO:0007669"/>
    <property type="project" value="InterPro"/>
</dbReference>
<accession>A0A372KLA8</accession>
<keyword evidence="2" id="KW-0812">Transmembrane</keyword>
<feature type="region of interest" description="Disordered" evidence="1">
    <location>
        <begin position="114"/>
        <end position="144"/>
    </location>
</feature>
<evidence type="ECO:0000256" key="1">
    <source>
        <dbReference type="SAM" id="MobiDB-lite"/>
    </source>
</evidence>
<reference evidence="3" key="4">
    <citation type="journal article" date="2019" name="Int. J. Syst. Evol. Microbiol.">
        <title>Streptococcus chenjunshii sp. nov. isolated from feces of Tibetan antelopes.</title>
        <authorList>
            <person name="Tian Z."/>
            <person name="Lu S."/>
            <person name="Jin D."/>
            <person name="Yang J."/>
            <person name="Pu J."/>
            <person name="Lai X.H."/>
            <person name="Bai X.N."/>
            <person name="Wu X.M."/>
            <person name="Li J."/>
            <person name="Wang S."/>
            <person name="Xu J."/>
        </authorList>
    </citation>
    <scope>NUCLEOTIDE SEQUENCE</scope>
    <source>
        <strain evidence="3">Z15</strain>
    </source>
</reference>
<dbReference type="InterPro" id="IPR010982">
    <property type="entry name" value="Lambda_DNA-bd_dom_sf"/>
</dbReference>
<sequence>MSDKTIGETLRDARVRQGLTLEDIERKTDIPSHHLLALELDQFNLIPDDKILKYIQRYGETVNLHPIALKQYYREQIQDSESKAAVPVETEDSETAVVSEEVIFQEAVENNDDEIEPSFDKELTSEPEKQETFANRSRRHDDSYKAPSRWPIVLLSLVALLILIFVGYTVWHQLRGNQQTSQASKYWSVSSSSSQDETSVSTDSTASLSVEGSGNALTANLINASTPVEIVVSLSGAESTWFHVSNSGMNEDGITLNSATPSYTVTLPASTTTTTIALSTIQGVTVTVDGQSLDTSELTGSDLSYITLNIQ</sequence>
<dbReference type="PANTHER" id="PTHR34475">
    <property type="match status" value="1"/>
</dbReference>
<dbReference type="EMBL" id="QVQY01000011">
    <property type="protein sequence ID" value="RFU51026.1"/>
    <property type="molecule type" value="Genomic_DNA"/>
</dbReference>
<reference evidence="5 7" key="2">
    <citation type="submission" date="2018-08" db="EMBL/GenBank/DDBJ databases">
        <title>Draft genome of Streptococcus sp. nov. Z1.</title>
        <authorList>
            <person name="Tian Z."/>
        </authorList>
    </citation>
    <scope>NUCLEOTIDE SEQUENCE [LARGE SCALE GENOMIC DNA]</scope>
    <source>
        <strain evidence="5">Z1</strain>
        <strain evidence="7">Z1(2018)</strain>
    </source>
</reference>
<accession>A0A346NF64</accession>
<dbReference type="Proteomes" id="UP000262901">
    <property type="component" value="Unassembled WGS sequence"/>
</dbReference>
<dbReference type="SUPFAM" id="SSF47413">
    <property type="entry name" value="lambda repressor-like DNA-binding domains"/>
    <property type="match status" value="1"/>
</dbReference>
<reference evidence="4 8" key="1">
    <citation type="submission" date="2018-08" db="EMBL/GenBank/DDBJ databases">
        <title>Draft genome of Streptococcus sp .nov. Z2.</title>
        <authorList>
            <person name="Tian Z."/>
        </authorList>
    </citation>
    <scope>NUCLEOTIDE SEQUENCE [LARGE SCALE GENOMIC DNA]</scope>
    <source>
        <strain evidence="4 8">Z2</strain>
    </source>
</reference>
<feature type="compositionally biased region" description="Basic and acidic residues" evidence="1">
    <location>
        <begin position="118"/>
        <end position="131"/>
    </location>
</feature>
<protein>
    <recommendedName>
        <fullName evidence="9">Helix-turn-helix domain-containing protein</fullName>
    </recommendedName>
</protein>
<reference evidence="6" key="3">
    <citation type="submission" date="2018-08" db="EMBL/GenBank/DDBJ databases">
        <title>Streptococcus chenjunshii sp. nov., isolated from stools sample of the Tibetan antelope in the Qinghai-Tibet plateau, China.</title>
        <authorList>
            <person name="Tian Z."/>
        </authorList>
    </citation>
    <scope>NUCLEOTIDE SEQUENCE [LARGE SCALE GENOMIC DNA]</scope>
    <source>
        <strain evidence="6">Z15</strain>
    </source>
</reference>
<evidence type="ECO:0000313" key="5">
    <source>
        <dbReference type="EMBL" id="RFU53069.1"/>
    </source>
</evidence>
<keyword evidence="8" id="KW-1185">Reference proteome</keyword>
<evidence type="ECO:0000313" key="8">
    <source>
        <dbReference type="Proteomes" id="UP000264056"/>
    </source>
</evidence>
<dbReference type="KEGG" id="schj:DDV21_011610"/>
<dbReference type="RefSeq" id="WP_116878252.1">
    <property type="nucleotide sequence ID" value="NZ_CP031733.1"/>
</dbReference>
<evidence type="ECO:0008006" key="9">
    <source>
        <dbReference type="Google" id="ProtNLM"/>
    </source>
</evidence>
<proteinExistence type="predicted"/>
<name>A0A372KLA8_9STRE</name>
<evidence type="ECO:0000313" key="7">
    <source>
        <dbReference type="Proteomes" id="UP000262901"/>
    </source>
</evidence>
<dbReference type="Proteomes" id="UP000246115">
    <property type="component" value="Chromosome"/>
</dbReference>
<dbReference type="InterPro" id="IPR050400">
    <property type="entry name" value="Bact_Cytoskel_RodZ"/>
</dbReference>
<keyword evidence="2" id="KW-0472">Membrane</keyword>
<evidence type="ECO:0000313" key="3">
    <source>
        <dbReference type="EMBL" id="AXQ79659.1"/>
    </source>
</evidence>
<evidence type="ECO:0000256" key="2">
    <source>
        <dbReference type="SAM" id="Phobius"/>
    </source>
</evidence>
<dbReference type="Pfam" id="PF13413">
    <property type="entry name" value="HTH_25"/>
    <property type="match status" value="1"/>
</dbReference>